<feature type="compositionally biased region" description="Basic and acidic residues" evidence="1">
    <location>
        <begin position="48"/>
        <end position="87"/>
    </location>
</feature>
<dbReference type="Proteomes" id="UP000278288">
    <property type="component" value="Chromosome"/>
</dbReference>
<dbReference type="RefSeq" id="WP_123856258.1">
    <property type="nucleotide sequence ID" value="NZ_CP033923.1"/>
</dbReference>
<name>A0AAD1DQG3_CHRNA</name>
<accession>A0AAD1DQG3</accession>
<organism evidence="2 3">
    <name type="scientific">Chryseobacterium nakagawai</name>
    <dbReference type="NCBI Taxonomy" id="1241982"/>
    <lineage>
        <taxon>Bacteria</taxon>
        <taxon>Pseudomonadati</taxon>
        <taxon>Bacteroidota</taxon>
        <taxon>Flavobacteriia</taxon>
        <taxon>Flavobacteriales</taxon>
        <taxon>Weeksellaceae</taxon>
        <taxon>Chryseobacterium group</taxon>
        <taxon>Chryseobacterium</taxon>
    </lineage>
</organism>
<dbReference type="PROSITE" id="PS51257">
    <property type="entry name" value="PROKAR_LIPOPROTEIN"/>
    <property type="match status" value="1"/>
</dbReference>
<keyword evidence="3" id="KW-1185">Reference proteome</keyword>
<feature type="region of interest" description="Disordered" evidence="1">
    <location>
        <begin position="26"/>
        <end position="87"/>
    </location>
</feature>
<dbReference type="EMBL" id="CP033923">
    <property type="protein sequence ID" value="AZA89824.1"/>
    <property type="molecule type" value="Genomic_DNA"/>
</dbReference>
<gene>
    <name evidence="2" type="ORF">EG343_03870</name>
</gene>
<proteinExistence type="predicted"/>
<evidence type="ECO:0000313" key="3">
    <source>
        <dbReference type="Proteomes" id="UP000278288"/>
    </source>
</evidence>
<evidence type="ECO:0000313" key="2">
    <source>
        <dbReference type="EMBL" id="AZA89824.1"/>
    </source>
</evidence>
<sequence length="87" mass="9789">MKAQTITLALLLVTLSFFSCKKNEKLESEASSTKVDTTKHFQNTRAATSEKEGNETYEKKETGEVSERKENSEAGEKNEANEKNENK</sequence>
<evidence type="ECO:0000256" key="1">
    <source>
        <dbReference type="SAM" id="MobiDB-lite"/>
    </source>
</evidence>
<evidence type="ECO:0008006" key="4">
    <source>
        <dbReference type="Google" id="ProtNLM"/>
    </source>
</evidence>
<protein>
    <recommendedName>
        <fullName evidence="4">Lipoprotein</fullName>
    </recommendedName>
</protein>
<dbReference type="KEGG" id="cnk:EG343_03870"/>
<dbReference type="AlphaFoldDB" id="A0AAD1DQG3"/>
<feature type="compositionally biased region" description="Polar residues" evidence="1">
    <location>
        <begin position="29"/>
        <end position="47"/>
    </location>
</feature>
<reference evidence="2 3" key="1">
    <citation type="submission" date="2018-11" db="EMBL/GenBank/DDBJ databases">
        <title>Proposal to divide the Flavobacteriaceae and reorganize its genera based on Amino Acid Identity values calculated from whole genome sequences.</title>
        <authorList>
            <person name="Nicholson A.C."/>
            <person name="Gulvik C.A."/>
            <person name="Whitney A.M."/>
            <person name="Humrighouse B.W."/>
            <person name="Bell M."/>
            <person name="Holmes B."/>
            <person name="Steigerwalt A.G."/>
            <person name="Villarma A."/>
            <person name="Sheth M."/>
            <person name="Batra D."/>
            <person name="Pryor J."/>
            <person name="Bernardet J.-F."/>
            <person name="Hugo C."/>
            <person name="Kampfer P."/>
            <person name="Newman J."/>
            <person name="McQuiston J.R."/>
        </authorList>
    </citation>
    <scope>NUCLEOTIDE SEQUENCE [LARGE SCALE GENOMIC DNA]</scope>
    <source>
        <strain evidence="2 3">G0041</strain>
    </source>
</reference>